<evidence type="ECO:0000313" key="3">
    <source>
        <dbReference type="EMBL" id="PQJ11045.1"/>
    </source>
</evidence>
<dbReference type="Pfam" id="PF24595">
    <property type="entry name" value="DUF7619"/>
    <property type="match status" value="1"/>
</dbReference>
<dbReference type="Gene3D" id="2.60.40.10">
    <property type="entry name" value="Immunoglobulins"/>
    <property type="match status" value="1"/>
</dbReference>
<reference evidence="3 4" key="1">
    <citation type="submission" date="2018-01" db="EMBL/GenBank/DDBJ databases">
        <title>A novel member of the phylum Bacteroidetes isolated from glacier ice.</title>
        <authorList>
            <person name="Liu Q."/>
            <person name="Xin Y.-H."/>
        </authorList>
    </citation>
    <scope>NUCLEOTIDE SEQUENCE [LARGE SCALE GENOMIC DNA]</scope>
    <source>
        <strain evidence="3 4">RB1R16</strain>
    </source>
</reference>
<dbReference type="InterPro" id="IPR026444">
    <property type="entry name" value="Secre_tail"/>
</dbReference>
<sequence>MVLYTEPYLQRLKPNKMKNTFIQPSKTRSSSFRTTYLAAFIIALLFAFKAEKSNAQWTSVTTNVYGFAPGGTACILPDTVSMLVVGWMTGTAVPGDSCTLYVNWGDGTSSSLRVRDSSFVDGSFTHVYTIPGSFTQAATVTATSGVSNTWVAMSPTVLSNTCAPITGHLYMDNNHNCVRDAGEQGLVWAPIFLINNVTLDTSLYGYTDDSGFYSIVAPAGNYTILANPAYAYSLYWAATGPTPTGNAAPSCPANGLYTLTVAVGGTYSQDFADTCVPLSTFDVWAGGCTYGVVPGDTTWVQIVEGHAWWYWGYSCTAFSNTVTLTLDPHLHYAGYATIPPTSVSGNTLTWNASTVGSYFYFYPRIKVYTDVSATLGSVVTCTVSATPTAYTDPNLANNTQTFTRVVTSSWDPNEIAVCPQGVGAQGYIANNTQLVYNVHFQNTGTAAARNITVDDTLSANLDVRTLHMMNSSSPVEVYKDGNAVRFRFNNINLPDSISNPDGSIGSFTYSVLPKPGLAPGTQIYNSANIFFDYNPGVATNKVLNTINNNVGVAKINNEMNAVVYPNPAGDKLFAHADGKDNFMIVLTDMMGRTLYAGAGTNGIAEINTSKFASGVYLVKIADKSGAAQTIKVAIQH</sequence>
<gene>
    <name evidence="3" type="ORF">CJD36_013835</name>
</gene>
<evidence type="ECO:0000259" key="2">
    <source>
        <dbReference type="Pfam" id="PF24595"/>
    </source>
</evidence>
<evidence type="ECO:0000313" key="4">
    <source>
        <dbReference type="Proteomes" id="UP000239872"/>
    </source>
</evidence>
<dbReference type="Pfam" id="PF18962">
    <property type="entry name" value="Por_Secre_tail"/>
    <property type="match status" value="1"/>
</dbReference>
<organism evidence="3 4">
    <name type="scientific">Flavipsychrobacter stenotrophus</name>
    <dbReference type="NCBI Taxonomy" id="2077091"/>
    <lineage>
        <taxon>Bacteria</taxon>
        <taxon>Pseudomonadati</taxon>
        <taxon>Bacteroidota</taxon>
        <taxon>Chitinophagia</taxon>
        <taxon>Chitinophagales</taxon>
        <taxon>Chitinophagaceae</taxon>
        <taxon>Flavipsychrobacter</taxon>
    </lineage>
</organism>
<dbReference type="Proteomes" id="UP000239872">
    <property type="component" value="Unassembled WGS sequence"/>
</dbReference>
<feature type="domain" description="DUF7619" evidence="2">
    <location>
        <begin position="411"/>
        <end position="544"/>
    </location>
</feature>
<proteinExistence type="predicted"/>
<comment type="caution">
    <text evidence="3">The sequence shown here is derived from an EMBL/GenBank/DDBJ whole genome shotgun (WGS) entry which is preliminary data.</text>
</comment>
<dbReference type="SUPFAM" id="SSF117074">
    <property type="entry name" value="Hypothetical protein PA1324"/>
    <property type="match status" value="1"/>
</dbReference>
<dbReference type="AlphaFoldDB" id="A0A2S7SWS8"/>
<accession>A0A2S7SWS8</accession>
<dbReference type="EMBL" id="PPSL01000003">
    <property type="protein sequence ID" value="PQJ11045.1"/>
    <property type="molecule type" value="Genomic_DNA"/>
</dbReference>
<protein>
    <submittedName>
        <fullName evidence="3">Uncharacterized protein</fullName>
    </submittedName>
</protein>
<dbReference type="NCBIfam" id="TIGR04183">
    <property type="entry name" value="Por_Secre_tail"/>
    <property type="match status" value="1"/>
</dbReference>
<feature type="domain" description="Secretion system C-terminal sorting" evidence="1">
    <location>
        <begin position="563"/>
        <end position="628"/>
    </location>
</feature>
<name>A0A2S7SWS8_9BACT</name>
<evidence type="ECO:0000259" key="1">
    <source>
        <dbReference type="Pfam" id="PF18962"/>
    </source>
</evidence>
<dbReference type="InterPro" id="IPR013783">
    <property type="entry name" value="Ig-like_fold"/>
</dbReference>
<keyword evidence="4" id="KW-1185">Reference proteome</keyword>
<dbReference type="InterPro" id="IPR055353">
    <property type="entry name" value="DUF7619"/>
</dbReference>